<evidence type="ECO:0000313" key="3">
    <source>
        <dbReference type="Proteomes" id="UP000824190"/>
    </source>
</evidence>
<comment type="caution">
    <text evidence="2">The sequence shown here is derived from an EMBL/GenBank/DDBJ whole genome shotgun (WGS) entry which is preliminary data.</text>
</comment>
<keyword evidence="1" id="KW-1133">Transmembrane helix</keyword>
<reference evidence="2" key="1">
    <citation type="journal article" date="2021" name="PeerJ">
        <title>Extensive microbial diversity within the chicken gut microbiome revealed by metagenomics and culture.</title>
        <authorList>
            <person name="Gilroy R."/>
            <person name="Ravi A."/>
            <person name="Getino M."/>
            <person name="Pursley I."/>
            <person name="Horton D.L."/>
            <person name="Alikhan N.F."/>
            <person name="Baker D."/>
            <person name="Gharbi K."/>
            <person name="Hall N."/>
            <person name="Watson M."/>
            <person name="Adriaenssens E.M."/>
            <person name="Foster-Nyarko E."/>
            <person name="Jarju S."/>
            <person name="Secka A."/>
            <person name="Antonio M."/>
            <person name="Oren A."/>
            <person name="Chaudhuri R.R."/>
            <person name="La Ragione R."/>
            <person name="Hildebrand F."/>
            <person name="Pallen M.J."/>
        </authorList>
    </citation>
    <scope>NUCLEOTIDE SEQUENCE</scope>
    <source>
        <strain evidence="2">CHK32-1732</strain>
    </source>
</reference>
<evidence type="ECO:0000256" key="1">
    <source>
        <dbReference type="SAM" id="Phobius"/>
    </source>
</evidence>
<feature type="transmembrane region" description="Helical" evidence="1">
    <location>
        <begin position="165"/>
        <end position="185"/>
    </location>
</feature>
<dbReference type="EMBL" id="DXGC01000007">
    <property type="protein sequence ID" value="HIW90185.1"/>
    <property type="molecule type" value="Genomic_DNA"/>
</dbReference>
<protein>
    <submittedName>
        <fullName evidence="2">Uncharacterized protein</fullName>
    </submittedName>
</protein>
<proteinExistence type="predicted"/>
<organism evidence="2 3">
    <name type="scientific">Candidatus Corynebacterium avicola</name>
    <dbReference type="NCBI Taxonomy" id="2838527"/>
    <lineage>
        <taxon>Bacteria</taxon>
        <taxon>Bacillati</taxon>
        <taxon>Actinomycetota</taxon>
        <taxon>Actinomycetes</taxon>
        <taxon>Mycobacteriales</taxon>
        <taxon>Corynebacteriaceae</taxon>
        <taxon>Corynebacterium</taxon>
    </lineage>
</organism>
<reference evidence="2" key="2">
    <citation type="submission" date="2021-04" db="EMBL/GenBank/DDBJ databases">
        <authorList>
            <person name="Gilroy R."/>
        </authorList>
    </citation>
    <scope>NUCLEOTIDE SEQUENCE</scope>
    <source>
        <strain evidence="2">CHK32-1732</strain>
    </source>
</reference>
<sequence length="291" mass="30766">MSGYDLYNSLGLSRVHPPEELAEQLDRKLTDLRSQGYSDDTPEVSEASAARAVLGDAGKRTEYDQALDAPDDEPGIPWIISLAQRPIGPQWGVPSSDGAKKGVSLDSLTSLLKPLYVAAAVAVLLVLSFGNFFFTWAKAEIDGEPGGMNGFGVLSEDSTLFTRTLFLYTALLVIVLLIAGAIMLATSSASKAGALVAAVGGGLLTIYAFIAMVTKFGAEDLFGVMEGDREMMGQLFGTSTIEGSIGIGSIFGLILGLLVLAVTVFYVIKGEGRILPARQQTAQQPEQPVQQ</sequence>
<evidence type="ECO:0000313" key="2">
    <source>
        <dbReference type="EMBL" id="HIW90185.1"/>
    </source>
</evidence>
<accession>A0A9D1RMH1</accession>
<keyword evidence="1" id="KW-0812">Transmembrane</keyword>
<dbReference type="Proteomes" id="UP000824190">
    <property type="component" value="Unassembled WGS sequence"/>
</dbReference>
<feature type="transmembrane region" description="Helical" evidence="1">
    <location>
        <begin position="115"/>
        <end position="137"/>
    </location>
</feature>
<name>A0A9D1RMH1_9CORY</name>
<dbReference type="AlphaFoldDB" id="A0A9D1RMH1"/>
<gene>
    <name evidence="2" type="ORF">H9870_00735</name>
</gene>
<keyword evidence="1" id="KW-0472">Membrane</keyword>
<feature type="transmembrane region" description="Helical" evidence="1">
    <location>
        <begin position="192"/>
        <end position="213"/>
    </location>
</feature>
<feature type="transmembrane region" description="Helical" evidence="1">
    <location>
        <begin position="245"/>
        <end position="268"/>
    </location>
</feature>